<name>A0A4S2GWX8_9PROT</name>
<dbReference type="EMBL" id="SRXW01000006">
    <property type="protein sequence ID" value="TGY87351.1"/>
    <property type="molecule type" value="Genomic_DNA"/>
</dbReference>
<comment type="caution">
    <text evidence="1">The sequence shown here is derived from an EMBL/GenBank/DDBJ whole genome shotgun (WGS) entry which is preliminary data.</text>
</comment>
<dbReference type="InterPro" id="IPR011738">
    <property type="entry name" value="Phage_CHP"/>
</dbReference>
<protein>
    <recommendedName>
        <fullName evidence="3">Phage gp6-like head-tail connector protein</fullName>
    </recommendedName>
</protein>
<accession>A0A4S2GWX8</accession>
<keyword evidence="2" id="KW-1185">Reference proteome</keyword>
<gene>
    <name evidence="1" type="ORF">E5163_14885</name>
</gene>
<dbReference type="CDD" id="cd08054">
    <property type="entry name" value="gp6"/>
    <property type="match status" value="1"/>
</dbReference>
<dbReference type="NCBIfam" id="TIGR01560">
    <property type="entry name" value="put_DNA_pack"/>
    <property type="match status" value="1"/>
</dbReference>
<dbReference type="NCBIfam" id="TIGR02215">
    <property type="entry name" value="phage_chp_gp8"/>
    <property type="match status" value="1"/>
</dbReference>
<organism evidence="1 2">
    <name type="scientific">Marinicauda algicola</name>
    <dbReference type="NCBI Taxonomy" id="2029849"/>
    <lineage>
        <taxon>Bacteria</taxon>
        <taxon>Pseudomonadati</taxon>
        <taxon>Pseudomonadota</taxon>
        <taxon>Alphaproteobacteria</taxon>
        <taxon>Maricaulales</taxon>
        <taxon>Maricaulaceae</taxon>
        <taxon>Marinicauda</taxon>
    </lineage>
</organism>
<dbReference type="InterPro" id="IPR021146">
    <property type="entry name" value="Phage_gp6-like_head-tail"/>
</dbReference>
<dbReference type="InterPro" id="IPR006450">
    <property type="entry name" value="Phage_HK97_gp6-like"/>
</dbReference>
<evidence type="ECO:0008006" key="3">
    <source>
        <dbReference type="Google" id="ProtNLM"/>
    </source>
</evidence>
<dbReference type="AlphaFoldDB" id="A0A4S2GWX8"/>
<reference evidence="1 2" key="1">
    <citation type="journal article" date="2017" name="Int. J. Syst. Evol. Microbiol.">
        <title>Marinicauda algicola sp. nov., isolated from a marine red alga Rhodosorus marinus.</title>
        <authorList>
            <person name="Jeong S.E."/>
            <person name="Jeon S.H."/>
            <person name="Chun B.H."/>
            <person name="Kim D.W."/>
            <person name="Jeon C.O."/>
        </authorList>
    </citation>
    <scope>NUCLEOTIDE SEQUENCE [LARGE SCALE GENOMIC DNA]</scope>
    <source>
        <strain evidence="1 2">JCM 31718</strain>
    </source>
</reference>
<dbReference type="Pfam" id="PF05135">
    <property type="entry name" value="Phage_connect_1"/>
    <property type="match status" value="1"/>
</dbReference>
<dbReference type="Proteomes" id="UP000308054">
    <property type="component" value="Unassembled WGS sequence"/>
</dbReference>
<evidence type="ECO:0000313" key="1">
    <source>
        <dbReference type="EMBL" id="TGY87351.1"/>
    </source>
</evidence>
<dbReference type="Gene3D" id="1.10.3230.30">
    <property type="entry name" value="Phage gp6-like head-tail connector protein"/>
    <property type="match status" value="1"/>
</dbReference>
<dbReference type="RefSeq" id="WP_135997325.1">
    <property type="nucleotide sequence ID" value="NZ_CP071057.1"/>
</dbReference>
<dbReference type="OrthoDB" id="8452228at2"/>
<evidence type="ECO:0000313" key="2">
    <source>
        <dbReference type="Proteomes" id="UP000308054"/>
    </source>
</evidence>
<proteinExistence type="predicted"/>
<sequence length="194" mass="21272">MGYTLITAPAAEPLSLADAKAHLRVDFTADDGEITDLIAQCRAAIETWTRRKMIAQTWERSFAGFPLRDADPIELDLPPVASITSISYVDEDGATQTFAAEKYILEAGWEPGRIHLAYEQEWPATRAVANAVTVRFVTGRADAAAVKEKDGDLIAALKLLLAHWYQNAAGVNVGNIVNEMPLGVRALLDPYRNY</sequence>